<dbReference type="Proteomes" id="UP001500880">
    <property type="component" value="Unassembled WGS sequence"/>
</dbReference>
<dbReference type="GO" id="GO:0051301">
    <property type="term" value="P:cell division"/>
    <property type="evidence" value="ECO:0007669"/>
    <property type="project" value="UniProtKB-KW"/>
</dbReference>
<protein>
    <submittedName>
        <fullName evidence="2">Cell division FtsA domain-containing protein</fullName>
    </submittedName>
</protein>
<dbReference type="Pfam" id="PF14450">
    <property type="entry name" value="FtsA"/>
    <property type="match status" value="1"/>
</dbReference>
<gene>
    <name evidence="2" type="ORF">GCM10008986_07280</name>
</gene>
<proteinExistence type="predicted"/>
<evidence type="ECO:0000313" key="2">
    <source>
        <dbReference type="EMBL" id="GAA0484537.1"/>
    </source>
</evidence>
<sequence>MGERIFAFDIGTRSVVGMILEKEENHFEVIDIVTEEHQKRSMLDGQIHDIVAVSNVINSVKEKLEEKHGIIKKVCVAAAGRALKTQQTEIETDLRQHPILTNNDVSHLELSAVQQAQYELAEQGEETTQYYCVGYSVLHYQLDGDEIGSLIDQQGTTAKVKIIATFLPEVVVESLISALQRANLEMDALTLEPIAAINVLIPPSMRRLNVALVDVGAGTSDIAITNHGTVTGYGMVPIAGDEITDAISQAYLLDFPQAEEVKRQITEHQKAVAEDILGMETEIHDQELVERISDTINHLANSICEEIFTLNHKSPQAVMLVGGGSLTPELTSRIAHHLKLPENRVAVRGTDAIQNLKKEHDLIKGPSFVTPIGIAIAAKQSPIQYISVKVNERNVRLFDLKELTVGDCLLAAGIRVNKIHGKPGMALMVKVNGRQLSIPGTLGEPPLIKRNHEHADVNSPIKHGDELTVEAGNDGKSPEISIKELTEGYSTQNISFQNQPYKIHPEIILNGKKADHDYIVNDGDSIDIQRVETLGEFLKSIHQMEYTDKNTPFTVYINGQLHMTDEQVCTLFINGQKATPTSTLHDGDDVSIELTEELPLKELLIKLDLTMHEEIPITFDAKTILLQKKKREFFKDAEKLQDSSMVTAGDHLTMKEFTPEPFIFQDIFRYIDIDVTNVKGKQFKLYINDQEASFTDQLSPHDEVRIQWIESYTKR</sequence>
<feature type="domain" description="SHS2" evidence="1">
    <location>
        <begin position="5"/>
        <end position="200"/>
    </location>
</feature>
<evidence type="ECO:0000259" key="1">
    <source>
        <dbReference type="SMART" id="SM00842"/>
    </source>
</evidence>
<organism evidence="2 3">
    <name type="scientific">Salinibacillus aidingensis</name>
    <dbReference type="NCBI Taxonomy" id="237684"/>
    <lineage>
        <taxon>Bacteria</taxon>
        <taxon>Bacillati</taxon>
        <taxon>Bacillota</taxon>
        <taxon>Bacilli</taxon>
        <taxon>Bacillales</taxon>
        <taxon>Bacillaceae</taxon>
        <taxon>Salinibacillus</taxon>
    </lineage>
</organism>
<dbReference type="RefSeq" id="WP_343837638.1">
    <property type="nucleotide sequence ID" value="NZ_BAAADO010000001.1"/>
</dbReference>
<evidence type="ECO:0000313" key="3">
    <source>
        <dbReference type="Proteomes" id="UP001500880"/>
    </source>
</evidence>
<keyword evidence="3" id="KW-1185">Reference proteome</keyword>
<comment type="caution">
    <text evidence="2">The sequence shown here is derived from an EMBL/GenBank/DDBJ whole genome shotgun (WGS) entry which is preliminary data.</text>
</comment>
<keyword evidence="2" id="KW-0132">Cell division</keyword>
<dbReference type="SUPFAM" id="SSF53067">
    <property type="entry name" value="Actin-like ATPase domain"/>
    <property type="match status" value="2"/>
</dbReference>
<dbReference type="InterPro" id="IPR050696">
    <property type="entry name" value="FtsA/MreB"/>
</dbReference>
<dbReference type="InterPro" id="IPR043129">
    <property type="entry name" value="ATPase_NBD"/>
</dbReference>
<dbReference type="InterPro" id="IPR003494">
    <property type="entry name" value="SHS2_FtsA"/>
</dbReference>
<dbReference type="Gene3D" id="3.30.420.40">
    <property type="match status" value="2"/>
</dbReference>
<dbReference type="CDD" id="cd24004">
    <property type="entry name" value="ASKHA_NBD_PilM-like"/>
    <property type="match status" value="1"/>
</dbReference>
<dbReference type="PANTHER" id="PTHR32432">
    <property type="entry name" value="CELL DIVISION PROTEIN FTSA-RELATED"/>
    <property type="match status" value="1"/>
</dbReference>
<keyword evidence="2" id="KW-0131">Cell cycle</keyword>
<accession>A0ABP3KPS5</accession>
<dbReference type="EMBL" id="BAAADO010000001">
    <property type="protein sequence ID" value="GAA0484537.1"/>
    <property type="molecule type" value="Genomic_DNA"/>
</dbReference>
<reference evidence="3" key="1">
    <citation type="journal article" date="2019" name="Int. J. Syst. Evol. Microbiol.">
        <title>The Global Catalogue of Microorganisms (GCM) 10K type strain sequencing project: providing services to taxonomists for standard genome sequencing and annotation.</title>
        <authorList>
            <consortium name="The Broad Institute Genomics Platform"/>
            <consortium name="The Broad Institute Genome Sequencing Center for Infectious Disease"/>
            <person name="Wu L."/>
            <person name="Ma J."/>
        </authorList>
    </citation>
    <scope>NUCLEOTIDE SEQUENCE [LARGE SCALE GENOMIC DNA]</scope>
    <source>
        <strain evidence="3">JCM 12389</strain>
    </source>
</reference>
<dbReference type="SMART" id="SM00842">
    <property type="entry name" value="FtsA"/>
    <property type="match status" value="1"/>
</dbReference>
<name>A0ABP3KPS5_9BACI</name>
<dbReference type="PANTHER" id="PTHR32432:SF3">
    <property type="entry name" value="ETHANOLAMINE UTILIZATION PROTEIN EUTJ"/>
    <property type="match status" value="1"/>
</dbReference>